<gene>
    <name evidence="2" type="ORF">QWE_00030</name>
</gene>
<name>K2QC79_9HYPH</name>
<dbReference type="PATRIC" id="fig|1156935.5.peg.5"/>
<evidence type="ECO:0000313" key="3">
    <source>
        <dbReference type="Proteomes" id="UP000007123"/>
    </source>
</evidence>
<evidence type="ECO:0000313" key="2">
    <source>
        <dbReference type="EMBL" id="EKF61544.1"/>
    </source>
</evidence>
<evidence type="ECO:0000259" key="1">
    <source>
        <dbReference type="Pfam" id="PF07007"/>
    </source>
</evidence>
<dbReference type="Gene3D" id="1.20.1270.180">
    <property type="match status" value="1"/>
</dbReference>
<feature type="domain" description="Lysozyme inhibitor LprI-like N-terminal" evidence="1">
    <location>
        <begin position="59"/>
        <end position="147"/>
    </location>
</feature>
<dbReference type="STRING" id="1156935.QWE_00030"/>
<dbReference type="OrthoDB" id="7340239at2"/>
<dbReference type="EMBL" id="ALJF01000001">
    <property type="protein sequence ID" value="EKF61544.1"/>
    <property type="molecule type" value="Genomic_DNA"/>
</dbReference>
<dbReference type="InterPro" id="IPR009739">
    <property type="entry name" value="LprI-like_N"/>
</dbReference>
<sequence length="157" mass="17282">MTAIVFPMSAAQCEDQMHRNGLNPYMACWRPVLMLVAFLSLPAYAGDAGSPEGSRYEACMESSRGVTADMLNCTLSATDDVEAEIELALKELDLAEEQGTALGEAQSDWKRFRKSTCEFEAGLAGDGSFTSVALADCWLRLTQDRLQWIRSQSAREQ</sequence>
<reference evidence="2 3" key="1">
    <citation type="journal article" date="2012" name="J. Bacteriol.">
        <title>Draft Genome Sequence of Agrobacterium albertimagni Strain AOL15.</title>
        <authorList>
            <person name="Trimble W.L."/>
            <person name="Phung le T."/>
            <person name="Meyer F."/>
            <person name="Gilbert J.A."/>
            <person name="Silver S."/>
        </authorList>
    </citation>
    <scope>NUCLEOTIDE SEQUENCE [LARGE SCALE GENOMIC DNA]</scope>
    <source>
        <strain evidence="2 3">AOL15</strain>
    </source>
</reference>
<proteinExistence type="predicted"/>
<dbReference type="Proteomes" id="UP000007123">
    <property type="component" value="Unassembled WGS sequence"/>
</dbReference>
<keyword evidence="3" id="KW-1185">Reference proteome</keyword>
<comment type="caution">
    <text evidence="2">The sequence shown here is derived from an EMBL/GenBank/DDBJ whole genome shotgun (WGS) entry which is preliminary data.</text>
</comment>
<organism evidence="2 3">
    <name type="scientific">Agrobacterium albertimagni AOL15</name>
    <dbReference type="NCBI Taxonomy" id="1156935"/>
    <lineage>
        <taxon>Bacteria</taxon>
        <taxon>Pseudomonadati</taxon>
        <taxon>Pseudomonadota</taxon>
        <taxon>Alphaproteobacteria</taxon>
        <taxon>Hyphomicrobiales</taxon>
        <taxon>Rhizobiaceae</taxon>
        <taxon>Rhizobium/Agrobacterium group</taxon>
        <taxon>Agrobacterium</taxon>
    </lineage>
</organism>
<accession>K2QC79</accession>
<dbReference type="RefSeq" id="WP_006723998.1">
    <property type="nucleotide sequence ID" value="NZ_ALJF01000001.1"/>
</dbReference>
<protein>
    <recommendedName>
        <fullName evidence="1">Lysozyme inhibitor LprI-like N-terminal domain-containing protein</fullName>
    </recommendedName>
</protein>
<dbReference type="AlphaFoldDB" id="K2QC79"/>
<dbReference type="Pfam" id="PF07007">
    <property type="entry name" value="LprI"/>
    <property type="match status" value="1"/>
</dbReference>